<evidence type="ECO:0000313" key="2">
    <source>
        <dbReference type="EMBL" id="GJT16431.1"/>
    </source>
</evidence>
<accession>A0ABQ5BNL8</accession>
<feature type="region of interest" description="Disordered" evidence="1">
    <location>
        <begin position="197"/>
        <end position="288"/>
    </location>
</feature>
<evidence type="ECO:0008006" key="4">
    <source>
        <dbReference type="Google" id="ProtNLM"/>
    </source>
</evidence>
<feature type="compositionally biased region" description="Polar residues" evidence="1">
    <location>
        <begin position="197"/>
        <end position="211"/>
    </location>
</feature>
<dbReference type="EMBL" id="BQNB010013473">
    <property type="protein sequence ID" value="GJT16431.1"/>
    <property type="molecule type" value="Genomic_DNA"/>
</dbReference>
<organism evidence="2 3">
    <name type="scientific">Tanacetum coccineum</name>
    <dbReference type="NCBI Taxonomy" id="301880"/>
    <lineage>
        <taxon>Eukaryota</taxon>
        <taxon>Viridiplantae</taxon>
        <taxon>Streptophyta</taxon>
        <taxon>Embryophyta</taxon>
        <taxon>Tracheophyta</taxon>
        <taxon>Spermatophyta</taxon>
        <taxon>Magnoliopsida</taxon>
        <taxon>eudicotyledons</taxon>
        <taxon>Gunneridae</taxon>
        <taxon>Pentapetalae</taxon>
        <taxon>asterids</taxon>
        <taxon>campanulids</taxon>
        <taxon>Asterales</taxon>
        <taxon>Asteraceae</taxon>
        <taxon>Asteroideae</taxon>
        <taxon>Anthemideae</taxon>
        <taxon>Anthemidinae</taxon>
        <taxon>Tanacetum</taxon>
    </lineage>
</organism>
<sequence>MAQPQRLDDVHQDELFSPNKRYELMDANKKIDLDNLLYSNESKIMANIIQNHPLRFNIAASSYVSWIYLGHFSHTFQEDGSKYRLKFALGRKEILLLMISEESFICLKLPITIMNDLSPSNFKTTGLVQPWQILGKIAQCLTTRVTGHDQPPLQIMQIARDKYQNLEDNVMVKNIYNQGNLRNATVFGVDVPTTQSQLIESTQGTHRTTSAPRLEPRSDKESSEVEITADVQPVNINEKEEESAEDDNVLKRREKGKHVEESRSTLSPTIIRSPRTHSTLISSDTKKL</sequence>
<reference evidence="2" key="2">
    <citation type="submission" date="2022-01" db="EMBL/GenBank/DDBJ databases">
        <authorList>
            <person name="Yamashiro T."/>
            <person name="Shiraishi A."/>
            <person name="Satake H."/>
            <person name="Nakayama K."/>
        </authorList>
    </citation>
    <scope>NUCLEOTIDE SEQUENCE</scope>
</reference>
<dbReference type="Proteomes" id="UP001151760">
    <property type="component" value="Unassembled WGS sequence"/>
</dbReference>
<protein>
    <recommendedName>
        <fullName evidence="4">DUF4283 domain-containing protein</fullName>
    </recommendedName>
</protein>
<evidence type="ECO:0000256" key="1">
    <source>
        <dbReference type="SAM" id="MobiDB-lite"/>
    </source>
</evidence>
<reference evidence="2" key="1">
    <citation type="journal article" date="2022" name="Int. J. Mol. Sci.">
        <title>Draft Genome of Tanacetum Coccineum: Genomic Comparison of Closely Related Tanacetum-Family Plants.</title>
        <authorList>
            <person name="Yamashiro T."/>
            <person name="Shiraishi A."/>
            <person name="Nakayama K."/>
            <person name="Satake H."/>
        </authorList>
    </citation>
    <scope>NUCLEOTIDE SEQUENCE</scope>
</reference>
<gene>
    <name evidence="2" type="ORF">Tco_0875137</name>
</gene>
<evidence type="ECO:0000313" key="3">
    <source>
        <dbReference type="Proteomes" id="UP001151760"/>
    </source>
</evidence>
<comment type="caution">
    <text evidence="2">The sequence shown here is derived from an EMBL/GenBank/DDBJ whole genome shotgun (WGS) entry which is preliminary data.</text>
</comment>
<keyword evidence="3" id="KW-1185">Reference proteome</keyword>
<feature type="compositionally biased region" description="Basic and acidic residues" evidence="1">
    <location>
        <begin position="214"/>
        <end position="223"/>
    </location>
</feature>
<name>A0ABQ5BNL8_9ASTR</name>
<feature type="compositionally biased region" description="Polar residues" evidence="1">
    <location>
        <begin position="264"/>
        <end position="288"/>
    </location>
</feature>
<proteinExistence type="predicted"/>